<evidence type="ECO:0000313" key="9">
    <source>
        <dbReference type="EMBL" id="HIT38422.1"/>
    </source>
</evidence>
<feature type="active site" evidence="5">
    <location>
        <position position="212"/>
    </location>
</feature>
<feature type="binding site" evidence="5">
    <location>
        <position position="150"/>
    </location>
    <ligand>
        <name>NAD(+)</name>
        <dbReference type="ChEBI" id="CHEBI:57540"/>
    </ligand>
</feature>
<comment type="caution">
    <text evidence="9">The sequence shown here is derived from an EMBL/GenBank/DDBJ whole genome shotgun (WGS) entry which is preliminary data.</text>
</comment>
<feature type="binding site" evidence="5">
    <location>
        <position position="261"/>
    </location>
    <ligand>
        <name>NAD(+)</name>
        <dbReference type="ChEBI" id="CHEBI:57540"/>
    </ligand>
</feature>
<keyword evidence="1 5" id="KW-0963">Cytoplasm</keyword>
<dbReference type="InterPro" id="IPR024531">
    <property type="entry name" value="Erythronate-4-P_DHase_dimer"/>
</dbReference>
<reference evidence="9" key="1">
    <citation type="submission" date="2020-10" db="EMBL/GenBank/DDBJ databases">
        <authorList>
            <person name="Gilroy R."/>
        </authorList>
    </citation>
    <scope>NUCLEOTIDE SEQUENCE</scope>
    <source>
        <strain evidence="9">21143</strain>
    </source>
</reference>
<dbReference type="SUPFAM" id="SSF51735">
    <property type="entry name" value="NAD(P)-binding Rossmann-fold domains"/>
    <property type="match status" value="1"/>
</dbReference>
<dbReference type="PANTHER" id="PTHR42938:SF9">
    <property type="entry name" value="FORMATE DEHYDROGENASE 1"/>
    <property type="match status" value="1"/>
</dbReference>
<dbReference type="NCBIfam" id="NF001309">
    <property type="entry name" value="PRK00257.1"/>
    <property type="match status" value="1"/>
</dbReference>
<accession>A0A9D1GDA1</accession>
<feature type="binding site" evidence="5">
    <location>
        <position position="179"/>
    </location>
    <ligand>
        <name>NAD(+)</name>
        <dbReference type="ChEBI" id="CHEBI:57540"/>
    </ligand>
</feature>
<proteinExistence type="inferred from homology"/>
<dbReference type="HAMAP" id="MF_01825">
    <property type="entry name" value="PdxB"/>
    <property type="match status" value="1"/>
</dbReference>
<dbReference type="AlphaFoldDB" id="A0A9D1GDA1"/>
<dbReference type="CDD" id="cd12158">
    <property type="entry name" value="ErythrP_dh"/>
    <property type="match status" value="1"/>
</dbReference>
<dbReference type="Gene3D" id="3.40.50.720">
    <property type="entry name" value="NAD(P)-binding Rossmann-like Domain"/>
    <property type="match status" value="2"/>
</dbReference>
<dbReference type="GO" id="GO:0033711">
    <property type="term" value="F:4-phosphoerythronate dehydrogenase activity"/>
    <property type="evidence" value="ECO:0007669"/>
    <property type="project" value="UniProtKB-EC"/>
</dbReference>
<evidence type="ECO:0000256" key="3">
    <source>
        <dbReference type="ARBA" id="ARBA00023027"/>
    </source>
</evidence>
<sequence length="368" mass="41345">MKKKETIVIDNKIPFIQGILEPYADIRYLSPQEITHDAVHDADMLIIRTRTRCNADLLEGSRCRFIGTATIGFDHIDTEYCRRHAIEWVNAPGCNAASVAQYITASLLRHAEKQAIDLRTKCIGIVGVGHVGRQVEIHCRRLGMQVLLNDPPRAEKEGKGEFVSLEEIADRCDYISFHTPLIKEGSYATYHLADQVFFDRLQRCPVILNAARGGVVDEQALLEAYRNHIVSDMIIDCWENEPDVSTELLQKTFIGTPHIAGYSADGKANATRAMITAVADRLQIKIDLSAIQPPQPENPIIALPGTEQDFSQAVWTTYDPIKDSLALKKAPETFEQLRSCYPLRREFCAYALQPDSEARKFEAWGFAS</sequence>
<dbReference type="Pfam" id="PF11890">
    <property type="entry name" value="DUF3410"/>
    <property type="match status" value="1"/>
</dbReference>
<feature type="active site" description="Proton donor" evidence="5">
    <location>
        <position position="258"/>
    </location>
</feature>
<feature type="binding site" evidence="5">
    <location>
        <position position="70"/>
    </location>
    <ligand>
        <name>substrate</name>
    </ligand>
</feature>
<dbReference type="EC" id="1.1.1.290" evidence="5"/>
<comment type="subunit">
    <text evidence="5">Homodimer.</text>
</comment>
<evidence type="ECO:0000259" key="8">
    <source>
        <dbReference type="Pfam" id="PF11890"/>
    </source>
</evidence>
<feature type="active site" evidence="5">
    <location>
        <position position="241"/>
    </location>
</feature>
<dbReference type="Pfam" id="PF00389">
    <property type="entry name" value="2-Hacid_dh"/>
    <property type="match status" value="1"/>
</dbReference>
<feature type="domain" description="Erythronate-4-phosphate dehydrogenase dimerisation" evidence="8">
    <location>
        <begin position="307"/>
        <end position="358"/>
    </location>
</feature>
<evidence type="ECO:0000256" key="5">
    <source>
        <dbReference type="HAMAP-Rule" id="MF_01825"/>
    </source>
</evidence>
<evidence type="ECO:0000256" key="2">
    <source>
        <dbReference type="ARBA" id="ARBA00023002"/>
    </source>
</evidence>
<feature type="domain" description="D-isomer specific 2-hydroxyacid dehydrogenase NAD-binding" evidence="7">
    <location>
        <begin position="109"/>
        <end position="260"/>
    </location>
</feature>
<evidence type="ECO:0000256" key="1">
    <source>
        <dbReference type="ARBA" id="ARBA00022490"/>
    </source>
</evidence>
<comment type="pathway">
    <text evidence="5">Cofactor biosynthesis; pyridoxine 5'-phosphate biosynthesis; pyridoxine 5'-phosphate from D-erythrose 4-phosphate: step 2/5.</text>
</comment>
<comment type="function">
    <text evidence="5">Catalyzes the oxidation of erythronate-4-phosphate to 3-hydroxy-2-oxo-4-phosphonooxybutanoate.</text>
</comment>
<dbReference type="GO" id="GO:0005737">
    <property type="term" value="C:cytoplasm"/>
    <property type="evidence" value="ECO:0007669"/>
    <property type="project" value="UniProtKB-SubCell"/>
</dbReference>
<comment type="similarity">
    <text evidence="5">Belongs to the D-isomer specific 2-hydroxyacid dehydrogenase family. PdxB subfamily.</text>
</comment>
<comment type="caution">
    <text evidence="5">Lacks conserved residue(s) required for the propagation of feature annotation.</text>
</comment>
<keyword evidence="4 5" id="KW-0664">Pyridoxine biosynthesis</keyword>
<evidence type="ECO:0000259" key="6">
    <source>
        <dbReference type="Pfam" id="PF00389"/>
    </source>
</evidence>
<dbReference type="GO" id="GO:0046983">
    <property type="term" value="F:protein dimerization activity"/>
    <property type="evidence" value="ECO:0007669"/>
    <property type="project" value="InterPro"/>
</dbReference>
<comment type="catalytic activity">
    <reaction evidence="5">
        <text>4-phospho-D-erythronate + NAD(+) = (R)-3-hydroxy-2-oxo-4-phosphooxybutanoate + NADH + H(+)</text>
        <dbReference type="Rhea" id="RHEA:18829"/>
        <dbReference type="ChEBI" id="CHEBI:15378"/>
        <dbReference type="ChEBI" id="CHEBI:57540"/>
        <dbReference type="ChEBI" id="CHEBI:57945"/>
        <dbReference type="ChEBI" id="CHEBI:58538"/>
        <dbReference type="ChEBI" id="CHEBI:58766"/>
        <dbReference type="EC" id="1.1.1.290"/>
    </reaction>
</comment>
<feature type="binding site" evidence="5">
    <location>
        <position position="49"/>
    </location>
    <ligand>
        <name>substrate</name>
    </ligand>
</feature>
<evidence type="ECO:0000256" key="4">
    <source>
        <dbReference type="ARBA" id="ARBA00023096"/>
    </source>
</evidence>
<keyword evidence="2 5" id="KW-0560">Oxidoreductase</keyword>
<dbReference type="Gene3D" id="3.30.1370.170">
    <property type="match status" value="1"/>
</dbReference>
<feature type="domain" description="D-isomer specific 2-hydroxyacid dehydrogenase catalytic" evidence="6">
    <location>
        <begin position="29"/>
        <end position="279"/>
    </location>
</feature>
<feature type="binding site" evidence="5">
    <location>
        <position position="236"/>
    </location>
    <ligand>
        <name>NAD(+)</name>
        <dbReference type="ChEBI" id="CHEBI:57540"/>
    </ligand>
</feature>
<dbReference type="InterPro" id="IPR036291">
    <property type="entry name" value="NAD(P)-bd_dom_sf"/>
</dbReference>
<evidence type="ECO:0000313" key="10">
    <source>
        <dbReference type="Proteomes" id="UP000886722"/>
    </source>
</evidence>
<dbReference type="InterPro" id="IPR006139">
    <property type="entry name" value="D-isomer_2_OHA_DH_cat_dom"/>
</dbReference>
<dbReference type="InterPro" id="IPR006140">
    <property type="entry name" value="D-isomer_DH_NAD-bd"/>
</dbReference>
<dbReference type="EMBL" id="DVKT01000001">
    <property type="protein sequence ID" value="HIT38422.1"/>
    <property type="molecule type" value="Genomic_DNA"/>
</dbReference>
<organism evidence="9 10">
    <name type="scientific">Candidatus Caccoplasma intestinavium</name>
    <dbReference type="NCBI Taxonomy" id="2840716"/>
    <lineage>
        <taxon>Bacteria</taxon>
        <taxon>Pseudomonadati</taxon>
        <taxon>Bacteroidota</taxon>
        <taxon>Bacteroidia</taxon>
        <taxon>Bacteroidales</taxon>
        <taxon>Bacteroidaceae</taxon>
        <taxon>Bacteroidaceae incertae sedis</taxon>
        <taxon>Candidatus Caccoplasma</taxon>
    </lineage>
</organism>
<gene>
    <name evidence="5 9" type="primary">pdxB</name>
    <name evidence="9" type="ORF">IAD06_00055</name>
</gene>
<dbReference type="InterPro" id="IPR020921">
    <property type="entry name" value="Erythronate-4-P_DHase"/>
</dbReference>
<feature type="binding site" evidence="5">
    <location>
        <position position="262"/>
    </location>
    <ligand>
        <name>substrate</name>
    </ligand>
</feature>
<dbReference type="Proteomes" id="UP000886722">
    <property type="component" value="Unassembled WGS sequence"/>
</dbReference>
<protein>
    <recommendedName>
        <fullName evidence="5">Erythronate-4-phosphate dehydrogenase</fullName>
        <ecNumber evidence="5">1.1.1.290</ecNumber>
    </recommendedName>
</protein>
<reference evidence="9" key="2">
    <citation type="journal article" date="2021" name="PeerJ">
        <title>Extensive microbial diversity within the chicken gut microbiome revealed by metagenomics and culture.</title>
        <authorList>
            <person name="Gilroy R."/>
            <person name="Ravi A."/>
            <person name="Getino M."/>
            <person name="Pursley I."/>
            <person name="Horton D.L."/>
            <person name="Alikhan N.F."/>
            <person name="Baker D."/>
            <person name="Gharbi K."/>
            <person name="Hall N."/>
            <person name="Watson M."/>
            <person name="Adriaenssens E.M."/>
            <person name="Foster-Nyarko E."/>
            <person name="Jarju S."/>
            <person name="Secka A."/>
            <person name="Antonio M."/>
            <person name="Oren A."/>
            <person name="Chaudhuri R.R."/>
            <person name="La Ragione R."/>
            <person name="Hildebrand F."/>
            <person name="Pallen M.J."/>
        </authorList>
    </citation>
    <scope>NUCLEOTIDE SEQUENCE</scope>
    <source>
        <strain evidence="9">21143</strain>
    </source>
</reference>
<evidence type="ECO:0000259" key="7">
    <source>
        <dbReference type="Pfam" id="PF02826"/>
    </source>
</evidence>
<dbReference type="GO" id="GO:0008615">
    <property type="term" value="P:pyridoxine biosynthetic process"/>
    <property type="evidence" value="ECO:0007669"/>
    <property type="project" value="UniProtKB-UniRule"/>
</dbReference>
<comment type="subcellular location">
    <subcellularLocation>
        <location evidence="5">Cytoplasm</location>
    </subcellularLocation>
</comment>
<dbReference type="Pfam" id="PF02826">
    <property type="entry name" value="2-Hacid_dh_C"/>
    <property type="match status" value="1"/>
</dbReference>
<dbReference type="PANTHER" id="PTHR42938">
    <property type="entry name" value="FORMATE DEHYDROGENASE 1"/>
    <property type="match status" value="1"/>
</dbReference>
<keyword evidence="3 5" id="KW-0520">NAD</keyword>
<dbReference type="InterPro" id="IPR038251">
    <property type="entry name" value="PdxB_dimer_sf"/>
</dbReference>
<dbReference type="SUPFAM" id="SSF52283">
    <property type="entry name" value="Formate/glycerate dehydrogenase catalytic domain-like"/>
    <property type="match status" value="1"/>
</dbReference>
<name>A0A9D1GDA1_9BACT</name>
<dbReference type="GO" id="GO:0051287">
    <property type="term" value="F:NAD binding"/>
    <property type="evidence" value="ECO:0007669"/>
    <property type="project" value="InterPro"/>
</dbReference>